<accession>A0AAD9QUP6</accession>
<protein>
    <submittedName>
        <fullName evidence="13">NF-kappa-B-repressing factor</fullName>
    </submittedName>
</protein>
<dbReference type="InterPro" id="IPR000467">
    <property type="entry name" value="G_patch_dom"/>
</dbReference>
<evidence type="ECO:0000256" key="2">
    <source>
        <dbReference type="ARBA" id="ARBA00022741"/>
    </source>
</evidence>
<evidence type="ECO:0000259" key="12">
    <source>
        <dbReference type="PROSITE" id="PS51827"/>
    </source>
</evidence>
<keyword evidence="5" id="KW-0067">ATP-binding</keyword>
<keyword evidence="4" id="KW-0347">Helicase</keyword>
<dbReference type="Pfam" id="PF00035">
    <property type="entry name" value="dsrm"/>
    <property type="match status" value="1"/>
</dbReference>
<dbReference type="FunFam" id="3.30.1370.50:FF:000002">
    <property type="entry name" value="Immunoglobulin mu DNA-binding protein 2"/>
    <property type="match status" value="1"/>
</dbReference>
<evidence type="ECO:0000256" key="1">
    <source>
        <dbReference type="ARBA" id="ARBA00004123"/>
    </source>
</evidence>
<dbReference type="AlphaFoldDB" id="A0AAD9QUP6"/>
<evidence type="ECO:0000256" key="4">
    <source>
        <dbReference type="ARBA" id="ARBA00022806"/>
    </source>
</evidence>
<dbReference type="InterPro" id="IPR001374">
    <property type="entry name" value="R3H_dom"/>
</dbReference>
<dbReference type="PROSITE" id="PS50174">
    <property type="entry name" value="G_PATCH"/>
    <property type="match status" value="1"/>
</dbReference>
<name>A0AAD9QUP6_ACRCE</name>
<feature type="domain" description="DRBM" evidence="9">
    <location>
        <begin position="103"/>
        <end position="169"/>
    </location>
</feature>
<dbReference type="SUPFAM" id="SSF54768">
    <property type="entry name" value="dsRNA-binding domain-like"/>
    <property type="match status" value="1"/>
</dbReference>
<dbReference type="InterPro" id="IPR036867">
    <property type="entry name" value="R3H_dom_sf"/>
</dbReference>
<evidence type="ECO:0000259" key="10">
    <source>
        <dbReference type="PROSITE" id="PS50174"/>
    </source>
</evidence>
<dbReference type="Pfam" id="PF01585">
    <property type="entry name" value="G-patch"/>
    <property type="match status" value="1"/>
</dbReference>
<evidence type="ECO:0000313" key="13">
    <source>
        <dbReference type="EMBL" id="KAK2567426.1"/>
    </source>
</evidence>
<feature type="domain" description="G-patch" evidence="10">
    <location>
        <begin position="207"/>
        <end position="253"/>
    </location>
</feature>
<evidence type="ECO:0000313" key="14">
    <source>
        <dbReference type="Proteomes" id="UP001249851"/>
    </source>
</evidence>
<dbReference type="GO" id="GO:0005524">
    <property type="term" value="F:ATP binding"/>
    <property type="evidence" value="ECO:0007669"/>
    <property type="project" value="UniProtKB-KW"/>
</dbReference>
<dbReference type="CDD" id="cd19875">
    <property type="entry name" value="DSRM_EIF2AK2-like"/>
    <property type="match status" value="1"/>
</dbReference>
<keyword evidence="3" id="KW-0378">Hydrolase</keyword>
<keyword evidence="6 8" id="KW-0694">RNA-binding</keyword>
<dbReference type="PANTHER" id="PTHR48430">
    <property type="entry name" value="PARTNER OF XRN-2 PROTEIN 1"/>
    <property type="match status" value="1"/>
</dbReference>
<dbReference type="InterPro" id="IPR021859">
    <property type="entry name" value="XTBD"/>
</dbReference>
<dbReference type="Gene3D" id="3.30.160.20">
    <property type="match status" value="1"/>
</dbReference>
<keyword evidence="2" id="KW-0547">Nucleotide-binding</keyword>
<proteinExistence type="predicted"/>
<dbReference type="PROSITE" id="PS50137">
    <property type="entry name" value="DS_RBD"/>
    <property type="match status" value="1"/>
</dbReference>
<dbReference type="Pfam" id="PF11952">
    <property type="entry name" value="XTBD"/>
    <property type="match status" value="1"/>
</dbReference>
<comment type="subcellular location">
    <subcellularLocation>
        <location evidence="1">Nucleus</location>
    </subcellularLocation>
</comment>
<dbReference type="GO" id="GO:0005634">
    <property type="term" value="C:nucleus"/>
    <property type="evidence" value="ECO:0007669"/>
    <property type="project" value="UniProtKB-SubCell"/>
</dbReference>
<reference evidence="13" key="1">
    <citation type="journal article" date="2023" name="G3 (Bethesda)">
        <title>Whole genome assembly and annotation of the endangered Caribbean coral Acropora cervicornis.</title>
        <authorList>
            <person name="Selwyn J.D."/>
            <person name="Vollmer S.V."/>
        </authorList>
    </citation>
    <scope>NUCLEOTIDE SEQUENCE</scope>
    <source>
        <strain evidence="13">K2</strain>
    </source>
</reference>
<evidence type="ECO:0000256" key="5">
    <source>
        <dbReference type="ARBA" id="ARBA00022840"/>
    </source>
</evidence>
<dbReference type="SMART" id="SM00358">
    <property type="entry name" value="DSRM"/>
    <property type="match status" value="1"/>
</dbReference>
<gene>
    <name evidence="13" type="ORF">P5673_008239</name>
</gene>
<dbReference type="Gene3D" id="3.30.1370.50">
    <property type="entry name" value="R3H-like domain"/>
    <property type="match status" value="1"/>
</dbReference>
<organism evidence="13 14">
    <name type="scientific">Acropora cervicornis</name>
    <name type="common">Staghorn coral</name>
    <dbReference type="NCBI Taxonomy" id="6130"/>
    <lineage>
        <taxon>Eukaryota</taxon>
        <taxon>Metazoa</taxon>
        <taxon>Cnidaria</taxon>
        <taxon>Anthozoa</taxon>
        <taxon>Hexacorallia</taxon>
        <taxon>Scleractinia</taxon>
        <taxon>Astrocoeniina</taxon>
        <taxon>Acroporidae</taxon>
        <taxon>Acropora</taxon>
    </lineage>
</organism>
<dbReference type="GO" id="GO:0016787">
    <property type="term" value="F:hydrolase activity"/>
    <property type="evidence" value="ECO:0007669"/>
    <property type="project" value="UniProtKB-KW"/>
</dbReference>
<dbReference type="SMART" id="SM00443">
    <property type="entry name" value="G_patch"/>
    <property type="match status" value="1"/>
</dbReference>
<dbReference type="PANTHER" id="PTHR48430:SF1">
    <property type="entry name" value="PARTNER OF XRN-2 PROTEIN 1"/>
    <property type="match status" value="1"/>
</dbReference>
<feature type="domain" description="R3H" evidence="11">
    <location>
        <begin position="257"/>
        <end position="319"/>
    </location>
</feature>
<feature type="domain" description="XRN2-binding (XTBD)" evidence="12">
    <location>
        <begin position="4"/>
        <end position="88"/>
    </location>
</feature>
<dbReference type="SMART" id="SM00393">
    <property type="entry name" value="R3H"/>
    <property type="match status" value="1"/>
</dbReference>
<sequence length="319" mass="35477">MAVGYCVRCLWESDFQWKARSQFIETWRYHYPEDRLAALSMVWANMKFLGCRYPAETEELVKELESKCPRISLPYKPLRKPKPLIENFTIYEIEGGDDNSTNNPVSVINESAQKSSKPISFEDLGMTDKTGFYSCAVVIDDKIIATGEGPGKKQAKRNAAENALTILRDLQPIIRVSSATQQHKTAPCLSKTDLMSKAYEKAPVISDDNIGNRMLRKMGWKGIGGIGRDGQGRAEPVLGIGTDGKLGLGCKTSEKSKVTGKSVQEALKAFIAGPEQQIKFSSELSKEDRVVVHKISQQYGLKHKSYGADNERYLVVSKS</sequence>
<dbReference type="InterPro" id="IPR014720">
    <property type="entry name" value="dsRBD_dom"/>
</dbReference>
<keyword evidence="14" id="KW-1185">Reference proteome</keyword>
<evidence type="ECO:0000256" key="7">
    <source>
        <dbReference type="ARBA" id="ARBA00023242"/>
    </source>
</evidence>
<evidence type="ECO:0000256" key="3">
    <source>
        <dbReference type="ARBA" id="ARBA00022801"/>
    </source>
</evidence>
<dbReference type="GO" id="GO:0003723">
    <property type="term" value="F:RNA binding"/>
    <property type="evidence" value="ECO:0007669"/>
    <property type="project" value="UniProtKB-UniRule"/>
</dbReference>
<dbReference type="GO" id="GO:0004386">
    <property type="term" value="F:helicase activity"/>
    <property type="evidence" value="ECO:0007669"/>
    <property type="project" value="UniProtKB-KW"/>
</dbReference>
<reference evidence="13" key="2">
    <citation type="journal article" date="2023" name="Science">
        <title>Genomic signatures of disease resistance in endangered staghorn corals.</title>
        <authorList>
            <person name="Vollmer S.V."/>
            <person name="Selwyn J.D."/>
            <person name="Despard B.A."/>
            <person name="Roesel C.L."/>
        </authorList>
    </citation>
    <scope>NUCLEOTIDE SEQUENCE</scope>
    <source>
        <strain evidence="13">K2</strain>
    </source>
</reference>
<dbReference type="EMBL" id="JARQWQ010000014">
    <property type="protein sequence ID" value="KAK2567426.1"/>
    <property type="molecule type" value="Genomic_DNA"/>
</dbReference>
<dbReference type="PROSITE" id="PS51061">
    <property type="entry name" value="R3H"/>
    <property type="match status" value="1"/>
</dbReference>
<dbReference type="SUPFAM" id="SSF82708">
    <property type="entry name" value="R3H domain"/>
    <property type="match status" value="1"/>
</dbReference>
<keyword evidence="7" id="KW-0539">Nucleus</keyword>
<evidence type="ECO:0000256" key="6">
    <source>
        <dbReference type="ARBA" id="ARBA00022884"/>
    </source>
</evidence>
<dbReference type="Pfam" id="PF01424">
    <property type="entry name" value="R3H"/>
    <property type="match status" value="1"/>
</dbReference>
<evidence type="ECO:0000256" key="8">
    <source>
        <dbReference type="PROSITE-ProRule" id="PRU00266"/>
    </source>
</evidence>
<evidence type="ECO:0000259" key="9">
    <source>
        <dbReference type="PROSITE" id="PS50137"/>
    </source>
</evidence>
<dbReference type="Proteomes" id="UP001249851">
    <property type="component" value="Unassembled WGS sequence"/>
</dbReference>
<dbReference type="GO" id="GO:0003677">
    <property type="term" value="F:DNA binding"/>
    <property type="evidence" value="ECO:0007669"/>
    <property type="project" value="UniProtKB-ARBA"/>
</dbReference>
<dbReference type="PROSITE" id="PS51827">
    <property type="entry name" value="XTBD"/>
    <property type="match status" value="1"/>
</dbReference>
<comment type="caution">
    <text evidence="13">The sequence shown here is derived from an EMBL/GenBank/DDBJ whole genome shotgun (WGS) entry which is preliminary data.</text>
</comment>
<evidence type="ECO:0000259" key="11">
    <source>
        <dbReference type="PROSITE" id="PS51061"/>
    </source>
</evidence>